<dbReference type="GO" id="GO:0140664">
    <property type="term" value="F:ATP-dependent DNA damage sensor activity"/>
    <property type="evidence" value="ECO:0007669"/>
    <property type="project" value="InterPro"/>
</dbReference>
<keyword evidence="1 7" id="KW-0699">rRNA-binding</keyword>
<dbReference type="SUPFAM" id="SSF160443">
    <property type="entry name" value="SMR domain-like"/>
    <property type="match status" value="1"/>
</dbReference>
<dbReference type="RefSeq" id="WP_011586010.1">
    <property type="nucleotide sequence ID" value="NC_008255.1"/>
</dbReference>
<dbReference type="InterPro" id="IPR027417">
    <property type="entry name" value="P-loop_NTPase"/>
</dbReference>
<comment type="subunit">
    <text evidence="7">Homodimer. Binds to stalled ribosomes, contacting rRNA.</text>
</comment>
<dbReference type="KEGG" id="chu:CHU_2648"/>
<dbReference type="PROSITE" id="PS50828">
    <property type="entry name" value="SMR"/>
    <property type="match status" value="1"/>
</dbReference>
<dbReference type="HAMAP" id="MF_00092">
    <property type="entry name" value="MutS2"/>
    <property type="match status" value="1"/>
</dbReference>
<dbReference type="CDD" id="cd03280">
    <property type="entry name" value="ABC_MutS2"/>
    <property type="match status" value="1"/>
</dbReference>
<dbReference type="SMART" id="SM00463">
    <property type="entry name" value="SMR"/>
    <property type="match status" value="1"/>
</dbReference>
<dbReference type="SUPFAM" id="SSF52540">
    <property type="entry name" value="P-loop containing nucleoside triphosphate hydrolases"/>
    <property type="match status" value="1"/>
</dbReference>
<dbReference type="Proteomes" id="UP000001822">
    <property type="component" value="Chromosome"/>
</dbReference>
<dbReference type="SUPFAM" id="SSF48334">
    <property type="entry name" value="DNA repair protein MutS, domain III"/>
    <property type="match status" value="1"/>
</dbReference>
<feature type="domain" description="Smr" evidence="9">
    <location>
        <begin position="721"/>
        <end position="796"/>
    </location>
</feature>
<sequence>MIYPSDLESKIGFDQIRELLKTTCKGLAAMNMLEELTPSYDIATIEKELQETDEFKKIIESGMLFPDRDFVDITLLANKIQVQGNYLEIEELLQCKLFLTTLIACQSFFKRTETDIYVRLQERANAVKIDSSLFKAINRVIDDHGVIRDTASDELRMIREEYREEQIKLRKEVDRLLRVFKKEGYTVEDTEATIRSGRLVLPVLAEYKRKVQGIIHDESGTGQTVFMEPISLLPYNNSVRELEIRERKEIVRILMQLTDYIRPFAEVMLEANQLVGWFDFIRAKATFACSVNGVMPGLQKRPLIKWRNARHPLLWLKNKKIKKEVMPLSIQVDEQNRILLLSGPNAGGKSVCMKTLGLLQYMLQCGLLIPVEEGSVSGVFENFFIDIGDSQSLDNDLSTYSSHIKNLTFFLEHADAKTLLLIDEFGSGTDPMYGSAIAEAALEKLNERKSMGIITTHYAGLKALASKTEGLINGSMRFDTDKLIPLYILDIGVPGSSFTLEIAEKSGLAKSLIEQARTKLDQEQVDLSTLLRDIERERTTLQQEILSGRELKVKHEKLSKEFEEKLAELQDKRRRLLLEAKEEAYRIVQKADGKAEELIRSISNAKDKHGAQKHRQEIREVGKALEKELEPEINIADNESIRYDWKTGDIVRIRSNGAVGKIEAVKGKLAELFIGDLKATVHFSELSSASAKELKAKTDERRPKAGGVDLVQKHQIFSMQLDLRGKRTEEAIAFTDRWINDAFILGIEEARILHGKGDGILRKMLREHLKQYKQIVAMNDEHIDSGGAGITVLSMRY</sequence>
<dbReference type="InterPro" id="IPR007696">
    <property type="entry name" value="DNA_mismatch_repair_MutS_core"/>
</dbReference>
<evidence type="ECO:0000256" key="4">
    <source>
        <dbReference type="ARBA" id="ARBA00022840"/>
    </source>
</evidence>
<keyword evidence="3 7" id="KW-0378">Hydrolase</keyword>
<keyword evidence="5 7" id="KW-0694">RNA-binding</keyword>
<keyword evidence="2 7" id="KW-0547">Nucleotide-binding</keyword>
<protein>
    <recommendedName>
        <fullName evidence="7">Endonuclease MutS2</fullName>
        <ecNumber evidence="7">3.1.-.-</ecNumber>
    </recommendedName>
    <alternativeName>
        <fullName evidence="7">Ribosome-associated protein quality control-upstream factor</fullName>
        <shortName evidence="7">RQC-upstream factor</shortName>
        <shortName evidence="7">RqcU</shortName>
        <ecNumber evidence="7">3.6.4.-</ecNumber>
    </alternativeName>
</protein>
<dbReference type="Gene3D" id="3.40.50.300">
    <property type="entry name" value="P-loop containing nucleotide triphosphate hydrolases"/>
    <property type="match status" value="1"/>
</dbReference>
<keyword evidence="11" id="KW-1185">Reference proteome</keyword>
<comment type="function">
    <text evidence="7">Endonuclease that is involved in the suppression of homologous recombination and thus may have a key role in the control of bacterial genetic diversity.</text>
</comment>
<dbReference type="InterPro" id="IPR005747">
    <property type="entry name" value="MutS2"/>
</dbReference>
<dbReference type="GO" id="GO:0043023">
    <property type="term" value="F:ribosomal large subunit binding"/>
    <property type="evidence" value="ECO:0007669"/>
    <property type="project" value="UniProtKB-UniRule"/>
</dbReference>
<evidence type="ECO:0000259" key="9">
    <source>
        <dbReference type="PROSITE" id="PS50828"/>
    </source>
</evidence>
<dbReference type="Gene3D" id="3.30.1370.110">
    <property type="match status" value="1"/>
</dbReference>
<feature type="coiled-coil region" evidence="8">
    <location>
        <begin position="513"/>
        <end position="608"/>
    </location>
</feature>
<dbReference type="GO" id="GO:0016887">
    <property type="term" value="F:ATP hydrolysis activity"/>
    <property type="evidence" value="ECO:0007669"/>
    <property type="project" value="InterPro"/>
</dbReference>
<keyword evidence="4 7" id="KW-0067">ATP-binding</keyword>
<dbReference type="InterPro" id="IPR000432">
    <property type="entry name" value="DNA_mismatch_repair_MutS_C"/>
</dbReference>
<evidence type="ECO:0000256" key="5">
    <source>
        <dbReference type="ARBA" id="ARBA00022884"/>
    </source>
</evidence>
<feature type="binding site" evidence="7">
    <location>
        <begin position="343"/>
        <end position="350"/>
    </location>
    <ligand>
        <name>ATP</name>
        <dbReference type="ChEBI" id="CHEBI:30616"/>
    </ligand>
</feature>
<dbReference type="PIRSF" id="PIRSF005814">
    <property type="entry name" value="MutS_YshD"/>
    <property type="match status" value="1"/>
</dbReference>
<organism evidence="10 11">
    <name type="scientific">Cytophaga hutchinsonii (strain ATCC 33406 / DSM 1761 / CIP 103989 / NBRC 15051 / NCIMB 9469 / D465)</name>
    <dbReference type="NCBI Taxonomy" id="269798"/>
    <lineage>
        <taxon>Bacteria</taxon>
        <taxon>Pseudomonadati</taxon>
        <taxon>Bacteroidota</taxon>
        <taxon>Cytophagia</taxon>
        <taxon>Cytophagales</taxon>
        <taxon>Cytophagaceae</taxon>
        <taxon>Cytophaga</taxon>
    </lineage>
</organism>
<dbReference type="Pfam" id="PF01713">
    <property type="entry name" value="Smr"/>
    <property type="match status" value="1"/>
</dbReference>
<accession>A0A6N4SU50</accession>
<dbReference type="SMART" id="SM00533">
    <property type="entry name" value="MUTSd"/>
    <property type="match status" value="1"/>
</dbReference>
<keyword evidence="7" id="KW-0255">Endonuclease</keyword>
<dbReference type="GO" id="GO:0045910">
    <property type="term" value="P:negative regulation of DNA recombination"/>
    <property type="evidence" value="ECO:0007669"/>
    <property type="project" value="InterPro"/>
</dbReference>
<feature type="coiled-coil region" evidence="8">
    <location>
        <begin position="148"/>
        <end position="179"/>
    </location>
</feature>
<dbReference type="EMBL" id="CP000383">
    <property type="protein sequence ID" value="ABG59900.1"/>
    <property type="molecule type" value="Genomic_DNA"/>
</dbReference>
<evidence type="ECO:0000256" key="7">
    <source>
        <dbReference type="HAMAP-Rule" id="MF_00092"/>
    </source>
</evidence>
<keyword evidence="6 7" id="KW-0238">DNA-binding</keyword>
<evidence type="ECO:0000256" key="6">
    <source>
        <dbReference type="ARBA" id="ARBA00023125"/>
    </source>
</evidence>
<dbReference type="PANTHER" id="PTHR48466">
    <property type="entry name" value="OS10G0509000 PROTEIN-RELATED"/>
    <property type="match status" value="1"/>
</dbReference>
<dbReference type="AlphaFoldDB" id="A0A6N4SU50"/>
<dbReference type="EC" id="3.1.-.-" evidence="7"/>
<comment type="function">
    <text evidence="7">Acts as a ribosome collision sensor, splitting the ribosome into its 2 subunits. Detects stalled/collided 70S ribosomes which it binds and splits by an ATP-hydrolysis driven conformational change. Acts upstream of the ribosome quality control system (RQC), a ribosome-associated complex that mediates the extraction of incompletely synthesized nascent chains from stalled ribosomes and their subsequent degradation. Probably generates substrates for RQC.</text>
</comment>
<dbReference type="GO" id="GO:0072344">
    <property type="term" value="P:rescue of stalled ribosome"/>
    <property type="evidence" value="ECO:0007669"/>
    <property type="project" value="UniProtKB-UniRule"/>
</dbReference>
<proteinExistence type="inferred from homology"/>
<dbReference type="NCBIfam" id="TIGR01069">
    <property type="entry name" value="mutS2"/>
    <property type="match status" value="1"/>
</dbReference>
<dbReference type="GO" id="GO:0019843">
    <property type="term" value="F:rRNA binding"/>
    <property type="evidence" value="ECO:0007669"/>
    <property type="project" value="UniProtKB-UniRule"/>
</dbReference>
<dbReference type="InterPro" id="IPR036063">
    <property type="entry name" value="Smr_dom_sf"/>
</dbReference>
<dbReference type="PROSITE" id="PS00486">
    <property type="entry name" value="DNA_MISMATCH_REPAIR_2"/>
    <property type="match status" value="1"/>
</dbReference>
<dbReference type="InterPro" id="IPR036187">
    <property type="entry name" value="DNA_mismatch_repair_MutS_sf"/>
</dbReference>
<evidence type="ECO:0000313" key="10">
    <source>
        <dbReference type="EMBL" id="ABG59900.1"/>
    </source>
</evidence>
<dbReference type="EC" id="3.6.4.-" evidence="7"/>
<dbReference type="GO" id="GO:0004519">
    <property type="term" value="F:endonuclease activity"/>
    <property type="evidence" value="ECO:0007669"/>
    <property type="project" value="UniProtKB-UniRule"/>
</dbReference>
<dbReference type="FunFam" id="3.40.50.300:FF:000830">
    <property type="entry name" value="Endonuclease MutS2"/>
    <property type="match status" value="1"/>
</dbReference>
<keyword evidence="7" id="KW-0540">Nuclease</keyword>
<evidence type="ECO:0000313" key="11">
    <source>
        <dbReference type="Proteomes" id="UP000001822"/>
    </source>
</evidence>
<name>A0A6N4SU50_CYTH3</name>
<gene>
    <name evidence="10" type="primary">mutS</name>
    <name evidence="7" type="synonym">mutS2</name>
    <name evidence="7" type="synonym">rqcU</name>
    <name evidence="10" type="ordered locus">CHU_2648</name>
</gene>
<dbReference type="SMART" id="SM00534">
    <property type="entry name" value="MUTSac"/>
    <property type="match status" value="1"/>
</dbReference>
<dbReference type="GO" id="GO:0005524">
    <property type="term" value="F:ATP binding"/>
    <property type="evidence" value="ECO:0007669"/>
    <property type="project" value="UniProtKB-UniRule"/>
</dbReference>
<dbReference type="OrthoDB" id="9808166at2"/>
<dbReference type="Pfam" id="PF00488">
    <property type="entry name" value="MutS_V"/>
    <property type="match status" value="1"/>
</dbReference>
<dbReference type="InterPro" id="IPR002625">
    <property type="entry name" value="Smr_dom"/>
</dbReference>
<keyword evidence="8" id="KW-0175">Coiled coil</keyword>
<evidence type="ECO:0000256" key="1">
    <source>
        <dbReference type="ARBA" id="ARBA00022730"/>
    </source>
</evidence>
<dbReference type="GO" id="GO:0006298">
    <property type="term" value="P:mismatch repair"/>
    <property type="evidence" value="ECO:0007669"/>
    <property type="project" value="InterPro"/>
</dbReference>
<comment type="similarity">
    <text evidence="7">Belongs to the DNA mismatch repair MutS family. MutS2 subfamily.</text>
</comment>
<evidence type="ECO:0000256" key="2">
    <source>
        <dbReference type="ARBA" id="ARBA00022741"/>
    </source>
</evidence>
<dbReference type="GO" id="GO:0030983">
    <property type="term" value="F:mismatched DNA binding"/>
    <property type="evidence" value="ECO:0007669"/>
    <property type="project" value="InterPro"/>
</dbReference>
<evidence type="ECO:0000256" key="3">
    <source>
        <dbReference type="ARBA" id="ARBA00022801"/>
    </source>
</evidence>
<reference evidence="10 11" key="1">
    <citation type="journal article" date="2007" name="Appl. Environ. Microbiol.">
        <title>Genome sequence of the cellulolytic gliding bacterium Cytophaga hutchinsonii.</title>
        <authorList>
            <person name="Xie G."/>
            <person name="Bruce D.C."/>
            <person name="Challacombe J.F."/>
            <person name="Chertkov O."/>
            <person name="Detter J.C."/>
            <person name="Gilna P."/>
            <person name="Han C.S."/>
            <person name="Lucas S."/>
            <person name="Misra M."/>
            <person name="Myers G.L."/>
            <person name="Richardson P."/>
            <person name="Tapia R."/>
            <person name="Thayer N."/>
            <person name="Thompson L.S."/>
            <person name="Brettin T.S."/>
            <person name="Henrissat B."/>
            <person name="Wilson D.B."/>
            <person name="McBride M.J."/>
        </authorList>
    </citation>
    <scope>NUCLEOTIDE SEQUENCE [LARGE SCALE GENOMIC DNA]</scope>
    <source>
        <strain evidence="11">ATCC 33406 / DSM 1761 / CIP 103989 / NBRC 15051 / NCIMB 9469 / D465</strain>
    </source>
</reference>
<dbReference type="InterPro" id="IPR045076">
    <property type="entry name" value="MutS"/>
</dbReference>
<evidence type="ECO:0000256" key="8">
    <source>
        <dbReference type="SAM" id="Coils"/>
    </source>
</evidence>
<dbReference type="PANTHER" id="PTHR48466:SF2">
    <property type="entry name" value="OS10G0509000 PROTEIN"/>
    <property type="match status" value="1"/>
</dbReference>